<evidence type="ECO:0000256" key="18">
    <source>
        <dbReference type="SAM" id="Phobius"/>
    </source>
</evidence>
<evidence type="ECO:0000256" key="13">
    <source>
        <dbReference type="ARBA" id="ARBA00023136"/>
    </source>
</evidence>
<evidence type="ECO:0000256" key="17">
    <source>
        <dbReference type="ARBA" id="ARBA00048679"/>
    </source>
</evidence>
<dbReference type="Pfam" id="PF11883">
    <property type="entry name" value="DUF3403"/>
    <property type="match status" value="2"/>
</dbReference>
<evidence type="ECO:0000256" key="7">
    <source>
        <dbReference type="ARBA" id="ARBA00022692"/>
    </source>
</evidence>
<feature type="domain" description="Bulb-type lectin" evidence="21">
    <location>
        <begin position="22"/>
        <end position="143"/>
    </location>
</feature>
<feature type="domain" description="Bulb-type lectin" evidence="21">
    <location>
        <begin position="788"/>
        <end position="910"/>
    </location>
</feature>
<dbReference type="SMART" id="SM00473">
    <property type="entry name" value="PAN_AP"/>
    <property type="match status" value="3"/>
</dbReference>
<feature type="domain" description="Protein kinase" evidence="20">
    <location>
        <begin position="2091"/>
        <end position="2376"/>
    </location>
</feature>
<dbReference type="Pfam" id="PF01453">
    <property type="entry name" value="B_lectin"/>
    <property type="match status" value="3"/>
</dbReference>
<keyword evidence="5" id="KW-0723">Serine/threonine-protein kinase</keyword>
<feature type="domain" description="Protein kinase" evidence="20">
    <location>
        <begin position="1268"/>
        <end position="1553"/>
    </location>
</feature>
<dbReference type="InterPro" id="IPR011009">
    <property type="entry name" value="Kinase-like_dom_sf"/>
</dbReference>
<dbReference type="PROSITE" id="PS00108">
    <property type="entry name" value="PROTEIN_KINASE_ST"/>
    <property type="match status" value="3"/>
</dbReference>
<feature type="domain" description="Apple" evidence="22">
    <location>
        <begin position="1101"/>
        <end position="1187"/>
    </location>
</feature>
<feature type="transmembrane region" description="Helical" evidence="18">
    <location>
        <begin position="1198"/>
        <end position="1220"/>
    </location>
</feature>
<evidence type="ECO:0000256" key="5">
    <source>
        <dbReference type="ARBA" id="ARBA00022527"/>
    </source>
</evidence>
<name>A0ABQ8BY40_BRANA</name>
<evidence type="ECO:0000256" key="9">
    <source>
        <dbReference type="ARBA" id="ARBA00022741"/>
    </source>
</evidence>
<keyword evidence="8 19" id="KW-0732">Signal</keyword>
<evidence type="ECO:0000256" key="3">
    <source>
        <dbReference type="ARBA" id="ARBA00022471"/>
    </source>
</evidence>
<comment type="catalytic activity">
    <reaction evidence="16">
        <text>L-threonyl-[protein] + ATP = O-phospho-L-threonyl-[protein] + ADP + H(+)</text>
        <dbReference type="Rhea" id="RHEA:46608"/>
        <dbReference type="Rhea" id="RHEA-COMP:11060"/>
        <dbReference type="Rhea" id="RHEA-COMP:11605"/>
        <dbReference type="ChEBI" id="CHEBI:15378"/>
        <dbReference type="ChEBI" id="CHEBI:30013"/>
        <dbReference type="ChEBI" id="CHEBI:30616"/>
        <dbReference type="ChEBI" id="CHEBI:61977"/>
        <dbReference type="ChEBI" id="CHEBI:456216"/>
        <dbReference type="EC" id="2.7.11.1"/>
    </reaction>
</comment>
<keyword evidence="15" id="KW-0325">Glycoprotein</keyword>
<comment type="caution">
    <text evidence="23">The sequence shown here is derived from an EMBL/GenBank/DDBJ whole genome shotgun (WGS) entry which is preliminary data.</text>
</comment>
<evidence type="ECO:0000256" key="6">
    <source>
        <dbReference type="ARBA" id="ARBA00022679"/>
    </source>
</evidence>
<dbReference type="Pfam" id="PF08276">
    <property type="entry name" value="PAN_2"/>
    <property type="match status" value="3"/>
</dbReference>
<keyword evidence="4" id="KW-1003">Cell membrane</keyword>
<proteinExistence type="predicted"/>
<evidence type="ECO:0000256" key="10">
    <source>
        <dbReference type="ARBA" id="ARBA00022777"/>
    </source>
</evidence>
<evidence type="ECO:0000256" key="14">
    <source>
        <dbReference type="ARBA" id="ARBA00023157"/>
    </source>
</evidence>
<dbReference type="Proteomes" id="UP000824890">
    <property type="component" value="Unassembled WGS sequence"/>
</dbReference>
<dbReference type="PROSITE" id="PS50948">
    <property type="entry name" value="PAN"/>
    <property type="match status" value="3"/>
</dbReference>
<evidence type="ECO:0000256" key="1">
    <source>
        <dbReference type="ARBA" id="ARBA00004251"/>
    </source>
</evidence>
<dbReference type="Pfam" id="PF00954">
    <property type="entry name" value="S_locus_glycop"/>
    <property type="match status" value="3"/>
</dbReference>
<keyword evidence="3" id="KW-0713">Self-incompatibility</keyword>
<dbReference type="InterPro" id="IPR001480">
    <property type="entry name" value="Bulb-type_lectin_dom"/>
</dbReference>
<evidence type="ECO:0000256" key="19">
    <source>
        <dbReference type="SAM" id="SignalP"/>
    </source>
</evidence>
<dbReference type="SMART" id="SM00108">
    <property type="entry name" value="B_lectin"/>
    <property type="match status" value="3"/>
</dbReference>
<feature type="domain" description="Protein kinase" evidence="20">
    <location>
        <begin position="477"/>
        <end position="762"/>
    </location>
</feature>
<dbReference type="SUPFAM" id="SSF51110">
    <property type="entry name" value="alpha-D-mannose-specific plant lectins"/>
    <property type="match status" value="3"/>
</dbReference>
<evidence type="ECO:0000259" key="22">
    <source>
        <dbReference type="PROSITE" id="PS50948"/>
    </source>
</evidence>
<dbReference type="Gene3D" id="1.10.510.10">
    <property type="entry name" value="Transferase(Phosphotransferase) domain 1"/>
    <property type="match status" value="3"/>
</dbReference>
<evidence type="ECO:0000256" key="12">
    <source>
        <dbReference type="ARBA" id="ARBA00022989"/>
    </source>
</evidence>
<evidence type="ECO:0000259" key="21">
    <source>
        <dbReference type="PROSITE" id="PS50927"/>
    </source>
</evidence>
<dbReference type="EMBL" id="JAGKQM010000009">
    <property type="protein sequence ID" value="KAH0909709.1"/>
    <property type="molecule type" value="Genomic_DNA"/>
</dbReference>
<dbReference type="SMART" id="SM00181">
    <property type="entry name" value="EGF"/>
    <property type="match status" value="3"/>
</dbReference>
<feature type="domain" description="Bulb-type lectin" evidence="21">
    <location>
        <begin position="1610"/>
        <end position="1732"/>
    </location>
</feature>
<protein>
    <recommendedName>
        <fullName evidence="2">non-specific serine/threonine protein kinase</fullName>
        <ecNumber evidence="2">2.7.11.1</ecNumber>
    </recommendedName>
</protein>
<dbReference type="InterPro" id="IPR000719">
    <property type="entry name" value="Prot_kinase_dom"/>
</dbReference>
<dbReference type="SMART" id="SM00220">
    <property type="entry name" value="S_TKc"/>
    <property type="match status" value="3"/>
</dbReference>
<dbReference type="InterPro" id="IPR036426">
    <property type="entry name" value="Bulb-type_lectin_dom_sf"/>
</dbReference>
<feature type="domain" description="Apple" evidence="22">
    <location>
        <begin position="1923"/>
        <end position="2011"/>
    </location>
</feature>
<dbReference type="EC" id="2.7.11.1" evidence="2"/>
<evidence type="ECO:0000256" key="8">
    <source>
        <dbReference type="ARBA" id="ARBA00022729"/>
    </source>
</evidence>
<dbReference type="PROSITE" id="PS50011">
    <property type="entry name" value="PROTEIN_KINASE_DOM"/>
    <property type="match status" value="3"/>
</dbReference>
<feature type="domain" description="Apple" evidence="22">
    <location>
        <begin position="309"/>
        <end position="395"/>
    </location>
</feature>
<dbReference type="InterPro" id="IPR021820">
    <property type="entry name" value="S-locus_recpt_kinase_C"/>
</dbReference>
<keyword evidence="9" id="KW-0547">Nucleotide-binding</keyword>
<sequence length="2468" mass="276012">MTNKMLFFLCFLLISIFSTCGNADINTSSPLSIGQTLSSPNGVYELGFFSPNNTLNKYVGVWFKNITPQVVVWVANRDKPVTKTAANLTISSNGSLILLDGKQDVIWSTGEAFTSKKCHAELLDTGNLVVTDDVSGKTLWQSFGNLGNTMLPQSSVSYDIPRGKKHVLTSWKSNNDPSPGEYSLEFTPQPYWRSGPWAKTKFSGIPGIDASYVSPFTVVQDVEKGTASFSYSQLRNYKLSYSDGKNWTLHFAAPVSSCDLYGACGPFGLCLRTSTPKCVCMKGFVPKSDEEWRQRNWTSGCVRHTQLSCQANSSTKTQGKEADIFYHMKHVKTPDMYQFASFLNAEQCHQGCLGNCSCTAFAYISGIGCLVWNRELVDTVQFSSDGESLSLRLASSELVGSSRTMIIAGATASLSLLTILVFSAYTFWRYRAKQNVAPNFMFINTSQDARRNDLEPQDVSGINFFEMHTIRTATNNFSFSNKLGQGGFGPVYKGKLVDGKEIAVKRLSSSSGQGTEEFMNEITLISKLQHRNLVRLLGCCIKGEEKLLIYEFLENKSLDVFLFDSTLKFEIDWAKRFDIIQGIARGLLYLHRDSRLRVIHRDLKVSNILLDERMIPKISDFGLARMFQGTHFQDNTRRVVGTLGYMSPEYAWTGVFSEKSDIYAFGVLLLEIISGEKISRFNNGEEGNNLIAYAWECWCETKGVDFLDQDIADSCCPLQVSRCVQIGLICVQHQPVERPNTVELLSMLTTTLVLPSPKQPIFALHSRGEESTSNDVITVNGLTQSGIQGPINSSSPLSIGQTLSSPGGFYELGFFSPNNTGNQYIGIWFKKIVPRVIVWVANRDKPVTSSAANLTISRNGSLTLVDEKQAVIWSTGEASFPSSRSHAELLDTGNLVLIDDVSRTTIWESFENLGNTMLPQSTLMYDLSHGKKRELTSWKSYSDPSLGNFSLEITPQVPLQGLIRRGSVPYWRTGPWAKTRFTGFPQFDESYVSPFSVVQDLATGTGSFSYSTLRNFNLSYLTLTPEGNMEIYWDQGQKWMHHLTEPEHSCDIYGTCGPFGLCVRSSTPRCICLKGFVPKKDVEWRKGNWTSGCVRRAQLSCQAKSSTKTQGRDTDIFYRMTNVKTPDLHQFASFLDADMCYQGCLGNCSCTAFAYISGIGCLVWNGKLVDTVQFMSNGETISIRLASSELAGSHRTKIIVATTACLSIFAILVFTAFMFWRYRAKQKEPTHVGINTLQNAWKNDFEPQDISGVNFFEMHTIRTATDNFSSSNKLGQGGFGPVYKGKLLDGKEIAAKRLSSSSDQGTGEFLNEIRLISKLQHRNLVRLLGYCIEGEEKLLIYEFMVNKSLDIFLFDSTLKLEIDWAKRFEIIQGIARGLLYLHRDSRLRVIHRDLKVSNILLDEKMNPKISDFGLARMFQGTQYQDNTRRVVGTLGYMSPEYAWAGLFSEKSDIYSLGVLMLEIISGKKISRFSFGDGSKGLLAYAWESWFETGGADLLDQDLTDSCNIYEVARCVQIGLLCVQHEASDRPNTLQVLSMITSTTELPTPKQPIFAAQTLNDVFTSESESKHIFSVNDLTQSITLCKCSVKCLNEMQCFKGDALDTFSSYGYAAITRASPLSIGQTLSSPDGSYEFGFFSPNNTRNQYVGVWFKNITPQVVVWVGNRDKPVTKTPANLTLSTNGSLVLLQGEEQDLVWSIGETFSSNELRGELLDNGNFVLVDAVSGRILWQSFEHLGDTMLPQSSVMYNVPNNNKRVLSSWKSPTDPSSGEFIAELTTQLPPQGFIMRGTIPYWRGGPWARERFTGTPEMDDSHVSQFSVSQDASAGTGFLTYSLQRNSNLSYTTLTPEGSLKIRWHDGSGWVTDFEAPVSSCDVYNTCGPYGLCVRSNPPKCECLKGFIPRSDEEWNRRNWTGGCVRRTDLSCRVNSSVTTTTQGNGADVFDVVANVKPPDFYEYLSLINAEECSQRCRGNCSCMAFSFVDQIGCLVWYRELVDVMQFSAGGEVLSIRLASSELGGSNRTKIIVASAVSVCVFMIMVLASYWFWRRRHKAKQNDSTTTTMETSEDAWKEELKQQDVYFFDMQTILAITDNFSIEKKLGQGGFGPVYKGKLQDGKEIAIKRLSSSSGQGKQEFMNEIVLISKLQHRNLVRLMGCCIEGEEKLLIYEFLVNKSLNTFIFDSTKKLELDWPKRFEIIQGIACGLLYLHRDSCLRVVHRDLKVSNILLDEEMNPKISDFGLARMFQGTQHQANTRRVVGTLGYMSPEYAWTGMFSEKSDIYAFGVLLLEIITGKRISSFTIGEEGKSLLEYTWDCWRESGGADLLDQDISSSGSDSEVARCVQIGLLCIQQQALDRPNIAQVMSMLTTEMDLPEPKQPVFALQIQESDSDSKTMYSVNEITQTAIFDEYCCKVSLDNNLVLELWLCSYNHIKSFVSMANSELSYGSCDTMMPPTSLMYAYSSQREPCVNFLK</sequence>
<evidence type="ECO:0000313" key="23">
    <source>
        <dbReference type="EMBL" id="KAH0909709.1"/>
    </source>
</evidence>
<keyword evidence="6" id="KW-0808">Transferase</keyword>
<keyword evidence="12 18" id="KW-1133">Transmembrane helix</keyword>
<dbReference type="PANTHER" id="PTHR27002:SF1088">
    <property type="entry name" value="NON-SPECIFIC SERINE_THREONINE PROTEIN KINASE"/>
    <property type="match status" value="1"/>
</dbReference>
<keyword evidence="7 18" id="KW-0812">Transmembrane</keyword>
<evidence type="ECO:0000256" key="15">
    <source>
        <dbReference type="ARBA" id="ARBA00023180"/>
    </source>
</evidence>
<keyword evidence="11" id="KW-0067">ATP-binding</keyword>
<keyword evidence="24" id="KW-1185">Reference proteome</keyword>
<feature type="transmembrane region" description="Helical" evidence="18">
    <location>
        <begin position="2022"/>
        <end position="2044"/>
    </location>
</feature>
<dbReference type="PANTHER" id="PTHR27002">
    <property type="entry name" value="RECEPTOR-LIKE SERINE/THREONINE-PROTEIN KINASE SD1-8"/>
    <property type="match status" value="1"/>
</dbReference>
<keyword evidence="10" id="KW-0418">Kinase</keyword>
<dbReference type="CDD" id="cd12087">
    <property type="entry name" value="TM_EGFR-like"/>
    <property type="match status" value="1"/>
</dbReference>
<evidence type="ECO:0000259" key="20">
    <source>
        <dbReference type="PROSITE" id="PS50011"/>
    </source>
</evidence>
<comment type="catalytic activity">
    <reaction evidence="17">
        <text>L-seryl-[protein] + ATP = O-phospho-L-seryl-[protein] + ADP + H(+)</text>
        <dbReference type="Rhea" id="RHEA:17989"/>
        <dbReference type="Rhea" id="RHEA-COMP:9863"/>
        <dbReference type="Rhea" id="RHEA-COMP:11604"/>
        <dbReference type="ChEBI" id="CHEBI:15378"/>
        <dbReference type="ChEBI" id="CHEBI:29999"/>
        <dbReference type="ChEBI" id="CHEBI:30616"/>
        <dbReference type="ChEBI" id="CHEBI:83421"/>
        <dbReference type="ChEBI" id="CHEBI:456216"/>
        <dbReference type="EC" id="2.7.11.1"/>
    </reaction>
</comment>
<dbReference type="PROSITE" id="PS50927">
    <property type="entry name" value="BULB_LECTIN"/>
    <property type="match status" value="3"/>
</dbReference>
<evidence type="ECO:0000256" key="4">
    <source>
        <dbReference type="ARBA" id="ARBA00022475"/>
    </source>
</evidence>
<gene>
    <name evidence="23" type="ORF">HID58_033030</name>
</gene>
<feature type="chain" id="PRO_5047361987" description="non-specific serine/threonine protein kinase" evidence="19">
    <location>
        <begin position="24"/>
        <end position="2468"/>
    </location>
</feature>
<evidence type="ECO:0000313" key="24">
    <source>
        <dbReference type="Proteomes" id="UP000824890"/>
    </source>
</evidence>
<organism evidence="23 24">
    <name type="scientific">Brassica napus</name>
    <name type="common">Rape</name>
    <dbReference type="NCBI Taxonomy" id="3708"/>
    <lineage>
        <taxon>Eukaryota</taxon>
        <taxon>Viridiplantae</taxon>
        <taxon>Streptophyta</taxon>
        <taxon>Embryophyta</taxon>
        <taxon>Tracheophyta</taxon>
        <taxon>Spermatophyta</taxon>
        <taxon>Magnoliopsida</taxon>
        <taxon>eudicotyledons</taxon>
        <taxon>Gunneridae</taxon>
        <taxon>Pentapetalae</taxon>
        <taxon>rosids</taxon>
        <taxon>malvids</taxon>
        <taxon>Brassicales</taxon>
        <taxon>Brassicaceae</taxon>
        <taxon>Brassiceae</taxon>
        <taxon>Brassica</taxon>
    </lineage>
</organism>
<feature type="signal peptide" evidence="19">
    <location>
        <begin position="1"/>
        <end position="23"/>
    </location>
</feature>
<dbReference type="InterPro" id="IPR001245">
    <property type="entry name" value="Ser-Thr/Tyr_kinase_cat_dom"/>
</dbReference>
<dbReference type="Pfam" id="PF07714">
    <property type="entry name" value="PK_Tyr_Ser-Thr"/>
    <property type="match status" value="3"/>
</dbReference>
<dbReference type="Gene3D" id="3.30.200.20">
    <property type="entry name" value="Phosphorylase Kinase, domain 1"/>
    <property type="match status" value="3"/>
</dbReference>
<evidence type="ECO:0000256" key="16">
    <source>
        <dbReference type="ARBA" id="ARBA00047899"/>
    </source>
</evidence>
<dbReference type="CDD" id="cd01098">
    <property type="entry name" value="PAN_AP_plant"/>
    <property type="match status" value="3"/>
</dbReference>
<dbReference type="InterPro" id="IPR000858">
    <property type="entry name" value="S_locus_glycoprot_dom"/>
</dbReference>
<evidence type="ECO:0000256" key="2">
    <source>
        <dbReference type="ARBA" id="ARBA00012513"/>
    </source>
</evidence>
<keyword evidence="14" id="KW-1015">Disulfide bond</keyword>
<keyword evidence="13 18" id="KW-0472">Membrane</keyword>
<dbReference type="InterPro" id="IPR008271">
    <property type="entry name" value="Ser/Thr_kinase_AS"/>
</dbReference>
<dbReference type="CDD" id="cd00028">
    <property type="entry name" value="B_lectin"/>
    <property type="match status" value="3"/>
</dbReference>
<feature type="non-terminal residue" evidence="23">
    <location>
        <position position="2468"/>
    </location>
</feature>
<dbReference type="CDD" id="cd14066">
    <property type="entry name" value="STKc_IRAK"/>
    <property type="match status" value="3"/>
</dbReference>
<dbReference type="Gene3D" id="2.90.10.10">
    <property type="entry name" value="Bulb-type lectin domain"/>
    <property type="match status" value="3"/>
</dbReference>
<accession>A0ABQ8BY40</accession>
<evidence type="ECO:0000256" key="11">
    <source>
        <dbReference type="ARBA" id="ARBA00022840"/>
    </source>
</evidence>
<dbReference type="SUPFAM" id="SSF56112">
    <property type="entry name" value="Protein kinase-like (PK-like)"/>
    <property type="match status" value="3"/>
</dbReference>
<reference evidence="23 24" key="1">
    <citation type="submission" date="2021-05" db="EMBL/GenBank/DDBJ databases">
        <title>Genome Assembly of Synthetic Allotetraploid Brassica napus Reveals Homoeologous Exchanges between Subgenomes.</title>
        <authorList>
            <person name="Davis J.T."/>
        </authorList>
    </citation>
    <scope>NUCLEOTIDE SEQUENCE [LARGE SCALE GENOMIC DNA]</scope>
    <source>
        <strain evidence="24">cv. Da-Ae</strain>
        <tissue evidence="23">Seedling</tissue>
    </source>
</reference>
<dbReference type="InterPro" id="IPR003609">
    <property type="entry name" value="Pan_app"/>
</dbReference>
<dbReference type="InterPro" id="IPR000742">
    <property type="entry name" value="EGF"/>
</dbReference>
<comment type="subcellular location">
    <subcellularLocation>
        <location evidence="1">Cell membrane</location>
        <topology evidence="1">Single-pass type I membrane protein</topology>
    </subcellularLocation>
</comment>